<proteinExistence type="inferred from homology"/>
<dbReference type="Pfam" id="PF03514">
    <property type="entry name" value="GRAS"/>
    <property type="match status" value="1"/>
</dbReference>
<protein>
    <submittedName>
        <fullName evidence="4">Transcription factor GRAS</fullName>
    </submittedName>
</protein>
<comment type="similarity">
    <text evidence="3">Belongs to the GRAS family.</text>
</comment>
<dbReference type="EMBL" id="JBAMMX010000017">
    <property type="protein sequence ID" value="KAK6924032.1"/>
    <property type="molecule type" value="Genomic_DNA"/>
</dbReference>
<evidence type="ECO:0000256" key="3">
    <source>
        <dbReference type="PROSITE-ProRule" id="PRU01191"/>
    </source>
</evidence>
<dbReference type="PROSITE" id="PS50985">
    <property type="entry name" value="GRAS"/>
    <property type="match status" value="1"/>
</dbReference>
<evidence type="ECO:0000313" key="5">
    <source>
        <dbReference type="Proteomes" id="UP001370490"/>
    </source>
</evidence>
<keyword evidence="5" id="KW-1185">Reference proteome</keyword>
<feature type="region of interest" description="Leucine repeat II (LRII)" evidence="3">
    <location>
        <begin position="65"/>
        <end position="97"/>
    </location>
</feature>
<dbReference type="PANTHER" id="PTHR31636">
    <property type="entry name" value="OSJNBA0084A10.13 PROTEIN-RELATED"/>
    <property type="match status" value="1"/>
</dbReference>
<feature type="region of interest" description="SAW" evidence="3">
    <location>
        <begin position="200"/>
        <end position="276"/>
    </location>
</feature>
<evidence type="ECO:0000256" key="1">
    <source>
        <dbReference type="ARBA" id="ARBA00023015"/>
    </source>
</evidence>
<accession>A0AAN8Z443</accession>
<reference evidence="4 5" key="1">
    <citation type="submission" date="2023-12" db="EMBL/GenBank/DDBJ databases">
        <title>A high-quality genome assembly for Dillenia turbinata (Dilleniales).</title>
        <authorList>
            <person name="Chanderbali A."/>
        </authorList>
    </citation>
    <scope>NUCLEOTIDE SEQUENCE [LARGE SCALE GENOMIC DNA]</scope>
    <source>
        <strain evidence="4">LSX21</strain>
        <tissue evidence="4">Leaf</tissue>
    </source>
</reference>
<comment type="caution">
    <text evidence="3">Lacks conserved residue(s) required for the propagation of feature annotation.</text>
</comment>
<sequence length="278" mass="31619">MTFSSVQALLEGVSSARRIHLIDLAIRGGTQWTIFMQALTERRECPIELLKISAVGIRGGQKIDEVGMNLDSFAKSLNIPLVFEKIFVPDLDKLKEEHFHIEDNEAVAVFCSNILKTMVSRPKCLEALMLVLRRLNPSIMLVNEVEANHNSLSFVDRFIEALFFYGAYFNCLDACMSPDKRYRQAIELVYLREGIRNAIVVEGDERLNRNVKTEVWRAFFATFGIEEIELGESALYQGSLVVRQFACGNFCTFDKIGKFLTIGWKGTPVFSVSAWKFH</sequence>
<name>A0AAN8Z443_9MAGN</name>
<gene>
    <name evidence="4" type="ORF">RJ641_010232</name>
</gene>
<dbReference type="Proteomes" id="UP001370490">
    <property type="component" value="Unassembled WGS sequence"/>
</dbReference>
<dbReference type="InterPro" id="IPR005202">
    <property type="entry name" value="TF_GRAS"/>
</dbReference>
<comment type="caution">
    <text evidence="4">The sequence shown here is derived from an EMBL/GenBank/DDBJ whole genome shotgun (WGS) entry which is preliminary data.</text>
</comment>
<evidence type="ECO:0000256" key="2">
    <source>
        <dbReference type="ARBA" id="ARBA00023163"/>
    </source>
</evidence>
<keyword evidence="1" id="KW-0805">Transcription regulation</keyword>
<organism evidence="4 5">
    <name type="scientific">Dillenia turbinata</name>
    <dbReference type="NCBI Taxonomy" id="194707"/>
    <lineage>
        <taxon>Eukaryota</taxon>
        <taxon>Viridiplantae</taxon>
        <taxon>Streptophyta</taxon>
        <taxon>Embryophyta</taxon>
        <taxon>Tracheophyta</taxon>
        <taxon>Spermatophyta</taxon>
        <taxon>Magnoliopsida</taxon>
        <taxon>eudicotyledons</taxon>
        <taxon>Gunneridae</taxon>
        <taxon>Pentapetalae</taxon>
        <taxon>Dilleniales</taxon>
        <taxon>Dilleniaceae</taxon>
        <taxon>Dillenia</taxon>
    </lineage>
</organism>
<keyword evidence="2" id="KW-0804">Transcription</keyword>
<dbReference type="AlphaFoldDB" id="A0AAN8Z443"/>
<evidence type="ECO:0000313" key="4">
    <source>
        <dbReference type="EMBL" id="KAK6924032.1"/>
    </source>
</evidence>